<sequence length="276" mass="32899">MSLFDLPRRRFKNQFYIFVSYESQYHSGDILKQRSVWTKKYFIPDNFFNATMSYRKDSDITAASGVLSRLTDDELQNRTSDHEEIVRSIFQRPKSLLQFVSHCETMSRREIYINELKKYIDVTVFGKCSGRRCSKECDKRAVAEHKFYLSFENSVCRDYITEKMYDRIGNLLPVVLRRSTYKGIIPDEAFIAADDFNCPKDLANYLNYLSSNYTAFSKYFEWRKRWKIELKVEECELCRFVQLYRGKTKTLPSIRKWLYHDSDCKHFYGEQLTCGG</sequence>
<dbReference type="PANTHER" id="PTHR48438">
    <property type="entry name" value="ALPHA-(1,3)-FUCOSYLTRANSFERASE C-RELATED"/>
    <property type="match status" value="1"/>
</dbReference>
<keyword evidence="9 12" id="KW-0333">Golgi apparatus</keyword>
<dbReference type="Pfam" id="PF00852">
    <property type="entry name" value="Glyco_transf_10"/>
    <property type="match status" value="1"/>
</dbReference>
<dbReference type="AlphaFoldDB" id="A0A0N4VIC2"/>
<keyword evidence="6 12" id="KW-0812">Transmembrane</keyword>
<dbReference type="InterPro" id="IPR031481">
    <property type="entry name" value="Glyco_tran_10_N"/>
</dbReference>
<evidence type="ECO:0000256" key="5">
    <source>
        <dbReference type="ARBA" id="ARBA00022679"/>
    </source>
</evidence>
<keyword evidence="10" id="KW-0472">Membrane</keyword>
<dbReference type="UniPathway" id="UPA00378"/>
<dbReference type="EMBL" id="UXUI01010381">
    <property type="protein sequence ID" value="VDD95166.1"/>
    <property type="molecule type" value="Genomic_DNA"/>
</dbReference>
<evidence type="ECO:0000259" key="13">
    <source>
        <dbReference type="Pfam" id="PF00852"/>
    </source>
</evidence>
<dbReference type="PANTHER" id="PTHR48438:SF1">
    <property type="entry name" value="ALPHA-(1,3)-FUCOSYLTRANSFERASE C-RELATED"/>
    <property type="match status" value="1"/>
</dbReference>
<dbReference type="EC" id="2.4.1.-" evidence="12"/>
<evidence type="ECO:0000256" key="12">
    <source>
        <dbReference type="RuleBase" id="RU003832"/>
    </source>
</evidence>
<evidence type="ECO:0000256" key="10">
    <source>
        <dbReference type="ARBA" id="ARBA00023136"/>
    </source>
</evidence>
<dbReference type="GO" id="GO:0032580">
    <property type="term" value="C:Golgi cisterna membrane"/>
    <property type="evidence" value="ECO:0007669"/>
    <property type="project" value="UniProtKB-SubCell"/>
</dbReference>
<dbReference type="GO" id="GO:0008417">
    <property type="term" value="F:fucosyltransferase activity"/>
    <property type="evidence" value="ECO:0007669"/>
    <property type="project" value="InterPro"/>
</dbReference>
<evidence type="ECO:0000313" key="15">
    <source>
        <dbReference type="EMBL" id="VDD95166.1"/>
    </source>
</evidence>
<dbReference type="OrthoDB" id="5912041at2759"/>
<evidence type="ECO:0000313" key="17">
    <source>
        <dbReference type="WBParaSite" id="EVEC_0001057501-mRNA-1"/>
    </source>
</evidence>
<dbReference type="Pfam" id="PF17039">
    <property type="entry name" value="Glyco_tran_10_N"/>
    <property type="match status" value="1"/>
</dbReference>
<feature type="domain" description="Fucosyltransferase N-terminal" evidence="14">
    <location>
        <begin position="4"/>
        <end position="62"/>
    </location>
</feature>
<evidence type="ECO:0000256" key="4">
    <source>
        <dbReference type="ARBA" id="ARBA00022676"/>
    </source>
</evidence>
<organism evidence="17">
    <name type="scientific">Enterobius vermicularis</name>
    <name type="common">Human pinworm</name>
    <dbReference type="NCBI Taxonomy" id="51028"/>
    <lineage>
        <taxon>Eukaryota</taxon>
        <taxon>Metazoa</taxon>
        <taxon>Ecdysozoa</taxon>
        <taxon>Nematoda</taxon>
        <taxon>Chromadorea</taxon>
        <taxon>Rhabditida</taxon>
        <taxon>Spirurina</taxon>
        <taxon>Oxyuridomorpha</taxon>
        <taxon>Oxyuroidea</taxon>
        <taxon>Oxyuridae</taxon>
        <taxon>Enterobius</taxon>
    </lineage>
</organism>
<dbReference type="SUPFAM" id="SSF53756">
    <property type="entry name" value="UDP-Glycosyltransferase/glycogen phosphorylase"/>
    <property type="match status" value="1"/>
</dbReference>
<evidence type="ECO:0000259" key="14">
    <source>
        <dbReference type="Pfam" id="PF17039"/>
    </source>
</evidence>
<dbReference type="InterPro" id="IPR038577">
    <property type="entry name" value="GT10-like_C_sf"/>
</dbReference>
<dbReference type="InterPro" id="IPR001503">
    <property type="entry name" value="Glyco_trans_10"/>
</dbReference>
<feature type="domain" description="Fucosyltransferase C-terminal" evidence="13">
    <location>
        <begin position="91"/>
        <end position="257"/>
    </location>
</feature>
<keyword evidence="5 12" id="KW-0808">Transferase</keyword>
<keyword evidence="4 12" id="KW-0328">Glycosyltransferase</keyword>
<comment type="similarity">
    <text evidence="3 12">Belongs to the glycosyltransferase 10 family.</text>
</comment>
<evidence type="ECO:0000256" key="11">
    <source>
        <dbReference type="ARBA" id="ARBA00023180"/>
    </source>
</evidence>
<proteinExistence type="inferred from homology"/>
<name>A0A0N4VIC2_ENTVE</name>
<evidence type="ECO:0000256" key="9">
    <source>
        <dbReference type="ARBA" id="ARBA00023034"/>
    </source>
</evidence>
<keyword evidence="16" id="KW-1185">Reference proteome</keyword>
<evidence type="ECO:0000256" key="3">
    <source>
        <dbReference type="ARBA" id="ARBA00008919"/>
    </source>
</evidence>
<accession>A0A0N4VIC2</accession>
<comment type="subcellular location">
    <subcellularLocation>
        <location evidence="1 12">Golgi apparatus</location>
        <location evidence="1 12">Golgi stack membrane</location>
        <topology evidence="1 12">Single-pass type II membrane protein</topology>
    </subcellularLocation>
</comment>
<dbReference type="Gene3D" id="3.40.50.11660">
    <property type="entry name" value="Glycosyl transferase family 10, C-terminal domain"/>
    <property type="match status" value="1"/>
</dbReference>
<keyword evidence="11" id="KW-0325">Glycoprotein</keyword>
<evidence type="ECO:0000313" key="16">
    <source>
        <dbReference type="Proteomes" id="UP000274131"/>
    </source>
</evidence>
<dbReference type="Proteomes" id="UP000274131">
    <property type="component" value="Unassembled WGS sequence"/>
</dbReference>
<reference evidence="17" key="1">
    <citation type="submission" date="2017-02" db="UniProtKB">
        <authorList>
            <consortium name="WormBaseParasite"/>
        </authorList>
    </citation>
    <scope>IDENTIFICATION</scope>
</reference>
<gene>
    <name evidence="15" type="ORF">EVEC_LOCUS9917</name>
</gene>
<dbReference type="STRING" id="51028.A0A0N4VIC2"/>
<evidence type="ECO:0000256" key="1">
    <source>
        <dbReference type="ARBA" id="ARBA00004447"/>
    </source>
</evidence>
<dbReference type="WBParaSite" id="EVEC_0001057501-mRNA-1">
    <property type="protein sequence ID" value="EVEC_0001057501-mRNA-1"/>
    <property type="gene ID" value="EVEC_0001057501"/>
</dbReference>
<comment type="pathway">
    <text evidence="2">Protein modification; protein glycosylation.</text>
</comment>
<evidence type="ECO:0000256" key="8">
    <source>
        <dbReference type="ARBA" id="ARBA00022989"/>
    </source>
</evidence>
<evidence type="ECO:0000256" key="7">
    <source>
        <dbReference type="ARBA" id="ARBA00022968"/>
    </source>
</evidence>
<protein>
    <recommendedName>
        <fullName evidence="12">Fucosyltransferase</fullName>
        <ecNumber evidence="12">2.4.1.-</ecNumber>
    </recommendedName>
</protein>
<evidence type="ECO:0000256" key="2">
    <source>
        <dbReference type="ARBA" id="ARBA00004922"/>
    </source>
</evidence>
<dbReference type="InterPro" id="IPR055270">
    <property type="entry name" value="Glyco_tran_10_C"/>
</dbReference>
<dbReference type="FunFam" id="3.40.50.11660:FF:000002">
    <property type="entry name" value="Alpha-(1,3)-fucosyltransferase"/>
    <property type="match status" value="1"/>
</dbReference>
<reference evidence="15 16" key="2">
    <citation type="submission" date="2018-10" db="EMBL/GenBank/DDBJ databases">
        <authorList>
            <consortium name="Pathogen Informatics"/>
        </authorList>
    </citation>
    <scope>NUCLEOTIDE SEQUENCE [LARGE SCALE GENOMIC DNA]</scope>
</reference>
<keyword evidence="7" id="KW-0735">Signal-anchor</keyword>
<keyword evidence="8" id="KW-1133">Transmembrane helix</keyword>
<evidence type="ECO:0000256" key="6">
    <source>
        <dbReference type="ARBA" id="ARBA00022692"/>
    </source>
</evidence>